<proteinExistence type="predicted"/>
<evidence type="ECO:0000256" key="1">
    <source>
        <dbReference type="SAM" id="SignalP"/>
    </source>
</evidence>
<feature type="signal peptide" evidence="1">
    <location>
        <begin position="1"/>
        <end position="30"/>
    </location>
</feature>
<keyword evidence="3" id="KW-1185">Reference proteome</keyword>
<accession>A0ABX0DKS2</accession>
<dbReference type="RefSeq" id="WP_165339104.1">
    <property type="nucleotide sequence ID" value="NZ_JAAKZX010000022.1"/>
</dbReference>
<evidence type="ECO:0000313" key="3">
    <source>
        <dbReference type="Proteomes" id="UP001518140"/>
    </source>
</evidence>
<evidence type="ECO:0008006" key="4">
    <source>
        <dbReference type="Google" id="ProtNLM"/>
    </source>
</evidence>
<protein>
    <recommendedName>
        <fullName evidence="4">Lipoprotein</fullName>
    </recommendedName>
</protein>
<dbReference type="EMBL" id="JAAKZX010000022">
    <property type="protein sequence ID" value="NGO42475.1"/>
    <property type="molecule type" value="Genomic_DNA"/>
</dbReference>
<organism evidence="2 3">
    <name type="scientific">Streptomyces ureilyticus</name>
    <dbReference type="NCBI Taxonomy" id="1775131"/>
    <lineage>
        <taxon>Bacteria</taxon>
        <taxon>Bacillati</taxon>
        <taxon>Actinomycetota</taxon>
        <taxon>Actinomycetes</taxon>
        <taxon>Kitasatosporales</taxon>
        <taxon>Streptomycetaceae</taxon>
        <taxon>Streptomyces</taxon>
    </lineage>
</organism>
<gene>
    <name evidence="2" type="ORF">G6048_09970</name>
</gene>
<comment type="caution">
    <text evidence="2">The sequence shown here is derived from an EMBL/GenBank/DDBJ whole genome shotgun (WGS) entry which is preliminary data.</text>
</comment>
<feature type="chain" id="PRO_5045892614" description="Lipoprotein" evidence="1">
    <location>
        <begin position="31"/>
        <end position="309"/>
    </location>
</feature>
<name>A0ABX0DKS2_9ACTN</name>
<dbReference type="Proteomes" id="UP001518140">
    <property type="component" value="Unassembled WGS sequence"/>
</dbReference>
<reference evidence="2 3" key="1">
    <citation type="submission" date="2020-02" db="EMBL/GenBank/DDBJ databases">
        <title>Whole-genome analyses of novel actinobacteria.</title>
        <authorList>
            <person name="Sahin N."/>
            <person name="Tokatli A."/>
        </authorList>
    </citation>
    <scope>NUCLEOTIDE SEQUENCE [LARGE SCALE GENOMIC DNA]</scope>
    <source>
        <strain evidence="2 3">YC419</strain>
    </source>
</reference>
<keyword evidence="1" id="KW-0732">Signal</keyword>
<sequence>MGNVIGHRASAAVLGSVLLVMNAAACGAGAGNGSADRPREPTPAETALLDEAQEELVQRCMKQRGFRYWPAPPSEPDELKDFPYVIDDMAWARSHGYGGDLQQRAEDERRNDPTVAYVKRLSPARQQDYVAARTGDGGKSLEVTAPNGLDIGQNSTGCLAEAEGTLYGDFREWFRVSVITGNLPDHSVDIRRDPRFRGAVESWSACMAEKGHPYKSPSHLRQALEERTGDLSRGEAHRTEVRLATAEASCARSTPLSATVRSLTRHYDNVVREKYGSDIDTKRRMQLAALKRAREITGNTTRDPAERRS</sequence>
<evidence type="ECO:0000313" key="2">
    <source>
        <dbReference type="EMBL" id="NGO42475.1"/>
    </source>
</evidence>